<dbReference type="KEGG" id="nta:107769496"/>
<feature type="compositionally biased region" description="Basic and acidic residues" evidence="1">
    <location>
        <begin position="194"/>
        <end position="207"/>
    </location>
</feature>
<organism evidence="2">
    <name type="scientific">Nicotiana tabacum</name>
    <name type="common">Common tobacco</name>
    <dbReference type="NCBI Taxonomy" id="4097"/>
    <lineage>
        <taxon>Eukaryota</taxon>
        <taxon>Viridiplantae</taxon>
        <taxon>Streptophyta</taxon>
        <taxon>Embryophyta</taxon>
        <taxon>Tracheophyta</taxon>
        <taxon>Spermatophyta</taxon>
        <taxon>Magnoliopsida</taxon>
        <taxon>eudicotyledons</taxon>
        <taxon>Gunneridae</taxon>
        <taxon>Pentapetalae</taxon>
        <taxon>asterids</taxon>
        <taxon>lamiids</taxon>
        <taxon>Solanales</taxon>
        <taxon>Solanaceae</taxon>
        <taxon>Nicotianoideae</taxon>
        <taxon>Nicotianeae</taxon>
        <taxon>Nicotiana</taxon>
    </lineage>
</organism>
<dbReference type="PANTHER" id="PTHR33223:SF11">
    <property type="entry name" value="ELEMENT PROTEIN, PUTATIVE-RELATED"/>
    <property type="match status" value="1"/>
</dbReference>
<feature type="region of interest" description="Disordered" evidence="1">
    <location>
        <begin position="194"/>
        <end position="254"/>
    </location>
</feature>
<dbReference type="RefSeq" id="XP_016444205.1">
    <property type="nucleotide sequence ID" value="XM_016588719.1"/>
</dbReference>
<reference evidence="2" key="1">
    <citation type="submission" date="2025-08" db="UniProtKB">
        <authorList>
            <consortium name="RefSeq"/>
        </authorList>
    </citation>
    <scope>IDENTIFICATION</scope>
</reference>
<dbReference type="PaxDb" id="4097-A0A1S3XWF2"/>
<evidence type="ECO:0000256" key="1">
    <source>
        <dbReference type="SAM" id="MobiDB-lite"/>
    </source>
</evidence>
<protein>
    <recommendedName>
        <fullName evidence="3">Retrotransposon gag domain-containing protein</fullName>
    </recommendedName>
</protein>
<evidence type="ECO:0008006" key="3">
    <source>
        <dbReference type="Google" id="ProtNLM"/>
    </source>
</evidence>
<accession>A0A1S3XWF2</accession>
<dbReference type="PANTHER" id="PTHR33223">
    <property type="entry name" value="CCHC-TYPE DOMAIN-CONTAINING PROTEIN"/>
    <property type="match status" value="1"/>
</dbReference>
<name>A0A1S3XWF2_TOBAC</name>
<gene>
    <name evidence="2" type="primary">LOC107769496</name>
</gene>
<feature type="compositionally biased region" description="Basic and acidic residues" evidence="1">
    <location>
        <begin position="236"/>
        <end position="252"/>
    </location>
</feature>
<proteinExistence type="predicted"/>
<dbReference type="AlphaFoldDB" id="A0A1S3XWF2"/>
<dbReference type="OrthoDB" id="1737504at2759"/>
<evidence type="ECO:0000313" key="2">
    <source>
        <dbReference type="RefSeq" id="XP_016444205.1"/>
    </source>
</evidence>
<sequence length="317" mass="36576">MNRSECKRISCSNGSDPGSATGVKGSDSKKYTQLPFKPSAAPELIPKRFKAEYTKYDGTSNPQEHIMTYTTLVQGNDLAQHEIEFVLLKKFSETLTNGALTWYSLLPEHFIDSFEILADSFIKAHDRARKVHARKADIFRISQGESELLREFESLLEFQATTWADVHNRYEIRIEDLQLGSSVSFKERNHDRNQDKFKNKFDTDRRSSRSHFQPYERADGRGNKGFQSLDRFASNRRADHGRSNRSLQEKEASGSQDAAYTRLSDYNFNISLVELVSAMRNIKDVRFLKPIRSDPSQKDLNLWCAFHGIQCHRTVYE</sequence>
<feature type="region of interest" description="Disordered" evidence="1">
    <location>
        <begin position="1"/>
        <end position="33"/>
    </location>
</feature>